<keyword evidence="3 6" id="KW-0812">Transmembrane</keyword>
<organism evidence="9 10">
    <name type="scientific">Aliikangiella coralliicola</name>
    <dbReference type="NCBI Taxonomy" id="2592383"/>
    <lineage>
        <taxon>Bacteria</taxon>
        <taxon>Pseudomonadati</taxon>
        <taxon>Pseudomonadota</taxon>
        <taxon>Gammaproteobacteria</taxon>
        <taxon>Oceanospirillales</taxon>
        <taxon>Pleioneaceae</taxon>
        <taxon>Aliikangiella</taxon>
    </lineage>
</organism>
<dbReference type="Pfam" id="PF02687">
    <property type="entry name" value="FtsX"/>
    <property type="match status" value="2"/>
</dbReference>
<dbReference type="InterPro" id="IPR050250">
    <property type="entry name" value="Macrolide_Exporter_MacB"/>
</dbReference>
<feature type="transmembrane region" description="Helical" evidence="6">
    <location>
        <begin position="333"/>
        <end position="358"/>
    </location>
</feature>
<accession>A0A545U4F4</accession>
<keyword evidence="2" id="KW-1003">Cell membrane</keyword>
<dbReference type="GO" id="GO:0005886">
    <property type="term" value="C:plasma membrane"/>
    <property type="evidence" value="ECO:0007669"/>
    <property type="project" value="UniProtKB-SubCell"/>
</dbReference>
<dbReference type="OrthoDB" id="9770036at2"/>
<reference evidence="9 10" key="1">
    <citation type="submission" date="2019-07" db="EMBL/GenBank/DDBJ databases">
        <title>Draft genome for Aliikangiella sp. M105.</title>
        <authorList>
            <person name="Wang G."/>
        </authorList>
    </citation>
    <scope>NUCLEOTIDE SEQUENCE [LARGE SCALE GENOMIC DNA]</scope>
    <source>
        <strain evidence="9 10">M105</strain>
    </source>
</reference>
<evidence type="ECO:0000256" key="6">
    <source>
        <dbReference type="SAM" id="Phobius"/>
    </source>
</evidence>
<feature type="transmembrane region" description="Helical" evidence="6">
    <location>
        <begin position="789"/>
        <end position="810"/>
    </location>
</feature>
<evidence type="ECO:0000259" key="8">
    <source>
        <dbReference type="Pfam" id="PF12704"/>
    </source>
</evidence>
<name>A0A545U4F4_9GAMM</name>
<evidence type="ECO:0000256" key="5">
    <source>
        <dbReference type="ARBA" id="ARBA00023136"/>
    </source>
</evidence>
<feature type="transmembrane region" description="Helical" evidence="6">
    <location>
        <begin position="697"/>
        <end position="724"/>
    </location>
</feature>
<dbReference type="AlphaFoldDB" id="A0A545U4F4"/>
<feature type="transmembrane region" description="Helical" evidence="6">
    <location>
        <begin position="20"/>
        <end position="41"/>
    </location>
</feature>
<keyword evidence="10" id="KW-1185">Reference proteome</keyword>
<feature type="transmembrane region" description="Helical" evidence="6">
    <location>
        <begin position="292"/>
        <end position="312"/>
    </location>
</feature>
<sequence length="824" mass="92777">MLANYFKLALRNLTKHRLYAFINVTGLTLGLTIFVFSSLLINYEENHDHMFSDRDRIFTVGSIFSPASGEPISEFPNVRLAYAPLLKAEIKQAGLVARSVLRERILKTKRKSYYEGIRFVEKDFTRIFDFQYIHGDQTATDDPHGLVLTASTAKKLFGHTDVLGESVILEHVYNMKVTAVIEDVSADSHFNSSLMPNTKLTAFASLQALVAVSDFNETGDWNSLNPADLTYVLLQKNISRAWLQERVDLVYARFTPESQRDYISALKVRPLIEQNTQVWEALGFPVLESVRLLGLLILITACLNYANLAIAQSFGRTREVGLRKTFGAEKSQLYTQFLTESLTLTAFAMLIALSSIELLVPAYNEWSSKEVILNYQTILPQLVLVTLIVGFMAGAYPAYLISRDSPINSLHGTLLKSRQGHSFRNLMIAAQFSISIFILALVMIIYFQNQKVQTLSSAFPRSQIIVLERMGIDQIKENYQALSHEIKQVKGVQSMTFSAGVPFLETGSSGIVATTKNGESLEVKLYLVSIDFDFMKTYDIELLAGRSFDPKIDADVLTPGSKQANVIVNPLAAEKLGFGRNYNVIGQSFFSLPEDSEQQNRECISNRPSNRCETLQYNIVGLMPDQYFLGVHMKKRPIIFLVKPQTHRYASIRLNQNADAETLVNIDRAWSQVFENYPIIRQPLEFYFNRFFRIPSVIYQVIAFFAGIALSLSLIGLFGLSAFMARRRTKEIGIRKVMGASVNQIVRLLIWQISLPVMWSMLIAIPAAYFAADIYLNFFPERIESVVPLIIVASVISILTAWGVIAAHAISTANETPITSLRYE</sequence>
<dbReference type="Pfam" id="PF12704">
    <property type="entry name" value="MacB_PCD"/>
    <property type="match status" value="1"/>
</dbReference>
<gene>
    <name evidence="9" type="ORF">FLL46_22210</name>
</gene>
<evidence type="ECO:0000313" key="10">
    <source>
        <dbReference type="Proteomes" id="UP000315439"/>
    </source>
</evidence>
<comment type="caution">
    <text evidence="9">The sequence shown here is derived from an EMBL/GenBank/DDBJ whole genome shotgun (WGS) entry which is preliminary data.</text>
</comment>
<feature type="transmembrane region" description="Helical" evidence="6">
    <location>
        <begin position="423"/>
        <end position="447"/>
    </location>
</feature>
<keyword evidence="5 6" id="KW-0472">Membrane</keyword>
<evidence type="ECO:0000313" key="9">
    <source>
        <dbReference type="EMBL" id="TQV84342.1"/>
    </source>
</evidence>
<dbReference type="PANTHER" id="PTHR30572">
    <property type="entry name" value="MEMBRANE COMPONENT OF TRANSPORTER-RELATED"/>
    <property type="match status" value="1"/>
</dbReference>
<comment type="subcellular location">
    <subcellularLocation>
        <location evidence="1">Cell membrane</location>
        <topology evidence="1">Multi-pass membrane protein</topology>
    </subcellularLocation>
</comment>
<evidence type="ECO:0000259" key="7">
    <source>
        <dbReference type="Pfam" id="PF02687"/>
    </source>
</evidence>
<evidence type="ECO:0000256" key="4">
    <source>
        <dbReference type="ARBA" id="ARBA00022989"/>
    </source>
</evidence>
<dbReference type="InterPro" id="IPR003838">
    <property type="entry name" value="ABC3_permease_C"/>
</dbReference>
<dbReference type="RefSeq" id="WP_142933874.1">
    <property type="nucleotide sequence ID" value="NZ_ML660170.1"/>
</dbReference>
<evidence type="ECO:0000256" key="3">
    <source>
        <dbReference type="ARBA" id="ARBA00022692"/>
    </source>
</evidence>
<protein>
    <submittedName>
        <fullName evidence="9">FtsX-like permease family protein</fullName>
    </submittedName>
</protein>
<feature type="domain" description="ABC3 transporter permease C-terminal" evidence="7">
    <location>
        <begin position="704"/>
        <end position="809"/>
    </location>
</feature>
<evidence type="ECO:0000256" key="2">
    <source>
        <dbReference type="ARBA" id="ARBA00022475"/>
    </source>
</evidence>
<evidence type="ECO:0000256" key="1">
    <source>
        <dbReference type="ARBA" id="ARBA00004651"/>
    </source>
</evidence>
<keyword evidence="4 6" id="KW-1133">Transmembrane helix</keyword>
<dbReference type="GO" id="GO:0022857">
    <property type="term" value="F:transmembrane transporter activity"/>
    <property type="evidence" value="ECO:0007669"/>
    <property type="project" value="TreeGrafter"/>
</dbReference>
<feature type="domain" description="MacB-like periplasmic core" evidence="8">
    <location>
        <begin position="21"/>
        <end position="240"/>
    </location>
</feature>
<dbReference type="PANTHER" id="PTHR30572:SF18">
    <property type="entry name" value="ABC-TYPE MACROLIDE FAMILY EXPORT SYSTEM PERMEASE COMPONENT 2"/>
    <property type="match status" value="1"/>
</dbReference>
<feature type="domain" description="ABC3 transporter permease C-terminal" evidence="7">
    <location>
        <begin position="293"/>
        <end position="406"/>
    </location>
</feature>
<feature type="transmembrane region" description="Helical" evidence="6">
    <location>
        <begin position="745"/>
        <end position="769"/>
    </location>
</feature>
<feature type="transmembrane region" description="Helical" evidence="6">
    <location>
        <begin position="378"/>
        <end position="402"/>
    </location>
</feature>
<dbReference type="InterPro" id="IPR025857">
    <property type="entry name" value="MacB_PCD"/>
</dbReference>
<proteinExistence type="predicted"/>
<dbReference type="Proteomes" id="UP000315439">
    <property type="component" value="Unassembled WGS sequence"/>
</dbReference>
<dbReference type="EMBL" id="VIKS01000014">
    <property type="protein sequence ID" value="TQV84342.1"/>
    <property type="molecule type" value="Genomic_DNA"/>
</dbReference>